<organism evidence="3 4">
    <name type="scientific">Streblomastix strix</name>
    <dbReference type="NCBI Taxonomy" id="222440"/>
    <lineage>
        <taxon>Eukaryota</taxon>
        <taxon>Metamonada</taxon>
        <taxon>Preaxostyla</taxon>
        <taxon>Oxymonadida</taxon>
        <taxon>Streblomastigidae</taxon>
        <taxon>Streblomastix</taxon>
    </lineage>
</organism>
<evidence type="ECO:0000313" key="4">
    <source>
        <dbReference type="Proteomes" id="UP000324800"/>
    </source>
</evidence>
<dbReference type="Proteomes" id="UP000324800">
    <property type="component" value="Unassembled WGS sequence"/>
</dbReference>
<name>A0A5J4WV98_9EUKA</name>
<comment type="caution">
    <text evidence="3">The sequence shown here is derived from an EMBL/GenBank/DDBJ whole genome shotgun (WGS) entry which is preliminary data.</text>
</comment>
<evidence type="ECO:0008006" key="5">
    <source>
        <dbReference type="Google" id="ProtNLM"/>
    </source>
</evidence>
<evidence type="ECO:0000256" key="2">
    <source>
        <dbReference type="SAM" id="SignalP"/>
    </source>
</evidence>
<gene>
    <name evidence="3" type="ORF">EZS28_005566</name>
</gene>
<keyword evidence="1" id="KW-0472">Membrane</keyword>
<reference evidence="3 4" key="1">
    <citation type="submission" date="2019-03" db="EMBL/GenBank/DDBJ databases">
        <title>Single cell metagenomics reveals metabolic interactions within the superorganism composed of flagellate Streblomastix strix and complex community of Bacteroidetes bacteria on its surface.</title>
        <authorList>
            <person name="Treitli S.C."/>
            <person name="Kolisko M."/>
            <person name="Husnik F."/>
            <person name="Keeling P."/>
            <person name="Hampl V."/>
        </authorList>
    </citation>
    <scope>NUCLEOTIDE SEQUENCE [LARGE SCALE GENOMIC DNA]</scope>
    <source>
        <strain evidence="3">ST1C</strain>
    </source>
</reference>
<sequence>MLFILILLLTAERAEEIKPSENIPNQITQKELEVLLIEFSRVQEENSKRRAEEFRRKLQSLISEKAGTISKESGFTEWLTNQLALWKGTAENDLKREVDSLSNSFNTQLTQLQSTVEQNIKASYRQSTVQTLPDTSQKELQEEQGLQSSILDDEKELARIAKKGNMFFVWTTFLSIQVLLIFAILNHKNVVKRERGTLI</sequence>
<feature type="chain" id="PRO_5023837521" description="GOLD domain-containing protein" evidence="2">
    <location>
        <begin position="17"/>
        <end position="199"/>
    </location>
</feature>
<dbReference type="AlphaFoldDB" id="A0A5J4WV98"/>
<keyword evidence="1" id="KW-1133">Transmembrane helix</keyword>
<accession>A0A5J4WV98</accession>
<keyword evidence="1" id="KW-0812">Transmembrane</keyword>
<evidence type="ECO:0000256" key="1">
    <source>
        <dbReference type="SAM" id="Phobius"/>
    </source>
</evidence>
<dbReference type="EMBL" id="SNRW01000856">
    <property type="protein sequence ID" value="KAA6398908.1"/>
    <property type="molecule type" value="Genomic_DNA"/>
</dbReference>
<proteinExistence type="predicted"/>
<feature type="signal peptide" evidence="2">
    <location>
        <begin position="1"/>
        <end position="16"/>
    </location>
</feature>
<evidence type="ECO:0000313" key="3">
    <source>
        <dbReference type="EMBL" id="KAA6398908.1"/>
    </source>
</evidence>
<feature type="transmembrane region" description="Helical" evidence="1">
    <location>
        <begin position="167"/>
        <end position="185"/>
    </location>
</feature>
<protein>
    <recommendedName>
        <fullName evidence="5">GOLD domain-containing protein</fullName>
    </recommendedName>
</protein>
<keyword evidence="2" id="KW-0732">Signal</keyword>